<feature type="non-terminal residue" evidence="2">
    <location>
        <position position="1"/>
    </location>
</feature>
<evidence type="ECO:0000313" key="2">
    <source>
        <dbReference type="EMBL" id="ORY58460.1"/>
    </source>
</evidence>
<dbReference type="InParanoid" id="A0A1Y2DGQ9"/>
<feature type="domain" description="Choline/carnitine acyltransferase" evidence="1">
    <location>
        <begin position="8"/>
        <end position="104"/>
    </location>
</feature>
<organism evidence="2 3">
    <name type="scientific">Pseudomassariella vexata</name>
    <dbReference type="NCBI Taxonomy" id="1141098"/>
    <lineage>
        <taxon>Eukaryota</taxon>
        <taxon>Fungi</taxon>
        <taxon>Dikarya</taxon>
        <taxon>Ascomycota</taxon>
        <taxon>Pezizomycotina</taxon>
        <taxon>Sordariomycetes</taxon>
        <taxon>Xylariomycetidae</taxon>
        <taxon>Amphisphaeriales</taxon>
        <taxon>Pseudomassariaceae</taxon>
        <taxon>Pseudomassariella</taxon>
    </lineage>
</organism>
<dbReference type="InterPro" id="IPR023213">
    <property type="entry name" value="CAT-like_dom_sf"/>
</dbReference>
<dbReference type="AlphaFoldDB" id="A0A1Y2DGQ9"/>
<dbReference type="Proteomes" id="UP000193689">
    <property type="component" value="Unassembled WGS sequence"/>
</dbReference>
<comment type="caution">
    <text evidence="2">The sequence shown here is derived from an EMBL/GenBank/DDBJ whole genome shotgun (WGS) entry which is preliminary data.</text>
</comment>
<protein>
    <recommendedName>
        <fullName evidence="1">Choline/carnitine acyltransferase domain-containing protein</fullName>
    </recommendedName>
</protein>
<dbReference type="OrthoDB" id="4356693at2759"/>
<keyword evidence="3" id="KW-1185">Reference proteome</keyword>
<dbReference type="Gene3D" id="3.30.559.10">
    <property type="entry name" value="Chloramphenicol acetyltransferase-like domain"/>
    <property type="match status" value="1"/>
</dbReference>
<dbReference type="EMBL" id="MCFJ01000016">
    <property type="protein sequence ID" value="ORY58460.1"/>
    <property type="molecule type" value="Genomic_DNA"/>
</dbReference>
<reference evidence="2 3" key="1">
    <citation type="submission" date="2016-07" db="EMBL/GenBank/DDBJ databases">
        <title>Pervasive Adenine N6-methylation of Active Genes in Fungi.</title>
        <authorList>
            <consortium name="DOE Joint Genome Institute"/>
            <person name="Mondo S.J."/>
            <person name="Dannebaum R.O."/>
            <person name="Kuo R.C."/>
            <person name="Labutti K."/>
            <person name="Haridas S."/>
            <person name="Kuo A."/>
            <person name="Salamov A."/>
            <person name="Ahrendt S.R."/>
            <person name="Lipzen A."/>
            <person name="Sullivan W."/>
            <person name="Andreopoulos W.B."/>
            <person name="Clum A."/>
            <person name="Lindquist E."/>
            <person name="Daum C."/>
            <person name="Ramamoorthy G.K."/>
            <person name="Gryganskyi A."/>
            <person name="Culley D."/>
            <person name="Magnuson J.K."/>
            <person name="James T.Y."/>
            <person name="O'Malley M.A."/>
            <person name="Stajich J.E."/>
            <person name="Spatafora J.W."/>
            <person name="Visel A."/>
            <person name="Grigoriev I.V."/>
        </authorList>
    </citation>
    <scope>NUCLEOTIDE SEQUENCE [LARGE SCALE GENOMIC DNA]</scope>
    <source>
        <strain evidence="2 3">CBS 129021</strain>
    </source>
</reference>
<dbReference type="GeneID" id="63781607"/>
<dbReference type="Pfam" id="PF00755">
    <property type="entry name" value="Carn_acyltransf"/>
    <property type="match status" value="1"/>
</dbReference>
<dbReference type="SUPFAM" id="SSF52777">
    <property type="entry name" value="CoA-dependent acyltransferases"/>
    <property type="match status" value="1"/>
</dbReference>
<evidence type="ECO:0000259" key="1">
    <source>
        <dbReference type="Pfam" id="PF00755"/>
    </source>
</evidence>
<sequence length="106" mass="11742">IPLFTTTDIVDRIRILCGQYAATTEAKQYTPHLTPSFGKALFLANSAPIKATVDLTIQLASRLYFGYLPASWETVSTAHFHLGRPEIVQVVRKSVVEFCDAALDSR</sequence>
<gene>
    <name evidence="2" type="ORF">BCR38DRAFT_527493</name>
</gene>
<proteinExistence type="predicted"/>
<dbReference type="RefSeq" id="XP_040711377.1">
    <property type="nucleotide sequence ID" value="XM_040865395.1"/>
</dbReference>
<accession>A0A1Y2DGQ9</accession>
<name>A0A1Y2DGQ9_9PEZI</name>
<evidence type="ECO:0000313" key="3">
    <source>
        <dbReference type="Proteomes" id="UP000193689"/>
    </source>
</evidence>
<dbReference type="InterPro" id="IPR039551">
    <property type="entry name" value="Cho/carn_acyl_trans"/>
</dbReference>